<dbReference type="AlphaFoldDB" id="A0A1R4F1J9"/>
<dbReference type="Proteomes" id="UP000195766">
    <property type="component" value="Unassembled WGS sequence"/>
</dbReference>
<name>A0A1R4F1J9_BREDI</name>
<protein>
    <submittedName>
        <fullName evidence="1">Uncharacterized protein</fullName>
    </submittedName>
</protein>
<reference evidence="1 2" key="1">
    <citation type="submission" date="2017-02" db="EMBL/GenBank/DDBJ databases">
        <authorList>
            <person name="Peterson S.W."/>
        </authorList>
    </citation>
    <scope>NUCLEOTIDE SEQUENCE [LARGE SCALE GENOMIC DNA]</scope>
    <source>
        <strain evidence="1 2">3F5N</strain>
    </source>
</reference>
<dbReference type="EMBL" id="FUIE01000015">
    <property type="protein sequence ID" value="SJM49755.1"/>
    <property type="molecule type" value="Genomic_DNA"/>
</dbReference>
<sequence length="52" mass="5718">MTQRVNVQTCTLRRDGQHLVTYRVGSSVYSALSPKSVQPGTDVRVRDGKVIG</sequence>
<evidence type="ECO:0000313" key="1">
    <source>
        <dbReference type="EMBL" id="SJM49755.1"/>
    </source>
</evidence>
<accession>A0A1R4F1J9</accession>
<dbReference type="RefSeq" id="WP_179204990.1">
    <property type="nucleotide sequence ID" value="NZ_FUIE01000015.1"/>
</dbReference>
<evidence type="ECO:0000313" key="2">
    <source>
        <dbReference type="Proteomes" id="UP000195766"/>
    </source>
</evidence>
<gene>
    <name evidence="1" type="ORF">FM111_02015</name>
</gene>
<organism evidence="1 2">
    <name type="scientific">Brevundimonas diminuta 3F5N</name>
    <dbReference type="NCBI Taxonomy" id="1255603"/>
    <lineage>
        <taxon>Bacteria</taxon>
        <taxon>Pseudomonadati</taxon>
        <taxon>Pseudomonadota</taxon>
        <taxon>Alphaproteobacteria</taxon>
        <taxon>Caulobacterales</taxon>
        <taxon>Caulobacteraceae</taxon>
        <taxon>Brevundimonas</taxon>
    </lineage>
</organism>
<proteinExistence type="predicted"/>